<dbReference type="RefSeq" id="WP_122935139.1">
    <property type="nucleotide sequence ID" value="NZ_JBHSNT010000007.1"/>
</dbReference>
<gene>
    <name evidence="1" type="ORF">EDM22_00920</name>
</gene>
<name>A0A3M8AM80_9MICO</name>
<dbReference type="SUPFAM" id="SSF54427">
    <property type="entry name" value="NTF2-like"/>
    <property type="match status" value="1"/>
</dbReference>
<protein>
    <submittedName>
        <fullName evidence="1">Uncharacterized protein</fullName>
    </submittedName>
</protein>
<keyword evidence="2" id="KW-1185">Reference proteome</keyword>
<sequence length="123" mass="12889">MPRDDVAARLIAALDQGDDVALARLLSDAVRMVVDTGDDTGGSEQGRASVIPALRTRRMRHPDASLEPVRVNGGPGLVLRRPGGEVVGVLCIGVEPDGSIGDVWLSSAPGKLTRWNRGEPAEG</sequence>
<dbReference type="GO" id="GO:0016987">
    <property type="term" value="F:sigma factor activity"/>
    <property type="evidence" value="ECO:0007669"/>
    <property type="project" value="TreeGrafter"/>
</dbReference>
<dbReference type="Proteomes" id="UP000275048">
    <property type="component" value="Unassembled WGS sequence"/>
</dbReference>
<organism evidence="1 2">
    <name type="scientific">Agromyces tardus</name>
    <dbReference type="NCBI Taxonomy" id="2583849"/>
    <lineage>
        <taxon>Bacteria</taxon>
        <taxon>Bacillati</taxon>
        <taxon>Actinomycetota</taxon>
        <taxon>Actinomycetes</taxon>
        <taxon>Micrococcales</taxon>
        <taxon>Microbacteriaceae</taxon>
        <taxon>Agromyces</taxon>
    </lineage>
</organism>
<dbReference type="EMBL" id="RHHB01000001">
    <property type="protein sequence ID" value="RNB52301.1"/>
    <property type="molecule type" value="Genomic_DNA"/>
</dbReference>
<evidence type="ECO:0000313" key="2">
    <source>
        <dbReference type="Proteomes" id="UP000275048"/>
    </source>
</evidence>
<dbReference type="PANTHER" id="PTHR30173:SF36">
    <property type="entry name" value="ECF RNA POLYMERASE SIGMA FACTOR SIGJ"/>
    <property type="match status" value="1"/>
</dbReference>
<dbReference type="InterPro" id="IPR032710">
    <property type="entry name" value="NTF2-like_dom_sf"/>
</dbReference>
<dbReference type="AlphaFoldDB" id="A0A3M8AM80"/>
<dbReference type="InterPro" id="IPR052704">
    <property type="entry name" value="ECF_Sigma-70_Domain"/>
</dbReference>
<dbReference type="PANTHER" id="PTHR30173">
    <property type="entry name" value="SIGMA 19 FACTOR"/>
    <property type="match status" value="1"/>
</dbReference>
<accession>A0A3M8AM80</accession>
<dbReference type="Gene3D" id="3.10.450.50">
    <property type="match status" value="1"/>
</dbReference>
<reference evidence="1 2" key="1">
    <citation type="submission" date="2018-10" db="EMBL/GenBank/DDBJ databases">
        <title>Isolation, diversity and antibacterial activity of antinobacteria from the wheat rhizosphere soil.</title>
        <authorList>
            <person name="Sun T."/>
        </authorList>
    </citation>
    <scope>NUCLEOTIDE SEQUENCE [LARGE SCALE GENOMIC DNA]</scope>
    <source>
        <strain evidence="1 2">SJ-23</strain>
    </source>
</reference>
<comment type="caution">
    <text evidence="1">The sequence shown here is derived from an EMBL/GenBank/DDBJ whole genome shotgun (WGS) entry which is preliminary data.</text>
</comment>
<proteinExistence type="predicted"/>
<dbReference type="OrthoDB" id="5006797at2"/>
<evidence type="ECO:0000313" key="1">
    <source>
        <dbReference type="EMBL" id="RNB52301.1"/>
    </source>
</evidence>